<evidence type="ECO:0008006" key="5">
    <source>
        <dbReference type="Google" id="ProtNLM"/>
    </source>
</evidence>
<dbReference type="EMBL" id="JPVQ01000027">
    <property type="protein sequence ID" value="KGR90052.1"/>
    <property type="molecule type" value="Genomic_DNA"/>
</dbReference>
<organism evidence="3 4">
    <name type="scientific">Ureibacillus massiliensis 4400831 = CIP 108448 = CCUG 49529</name>
    <dbReference type="NCBI Taxonomy" id="1211035"/>
    <lineage>
        <taxon>Bacteria</taxon>
        <taxon>Bacillati</taxon>
        <taxon>Bacillota</taxon>
        <taxon>Bacilli</taxon>
        <taxon>Bacillales</taxon>
        <taxon>Caryophanaceae</taxon>
        <taxon>Ureibacillus</taxon>
    </lineage>
</organism>
<feature type="coiled-coil region" evidence="1">
    <location>
        <begin position="252"/>
        <end position="317"/>
    </location>
</feature>
<evidence type="ECO:0000313" key="4">
    <source>
        <dbReference type="Proteomes" id="UP000030595"/>
    </source>
</evidence>
<dbReference type="AlphaFoldDB" id="A0A0A3JSR4"/>
<keyword evidence="1" id="KW-0175">Coiled coil</keyword>
<protein>
    <recommendedName>
        <fullName evidence="5">Transporter</fullName>
    </recommendedName>
</protein>
<sequence length="496" mass="56660">MKKGVSVGVTTILLLGSLSPTIVSAKAKQAPLNTIEEGNHINYDAETDIFVERIKVDSLSLEEAVRYGLNSAYSLMEIDYNLELLDEQEDQMEDRVSVTESSLNSAIKERDELQKQIDATTPDTATMDTASIDFAKEINELVVSLDNINVDINDIEAPMSPSTGLSGTISNLTRFLNEIEAYLVEYEKNREYQLLDEQLELVKTNILTLRTQLDTLENSLDSIDLQNTSLFNDRIQRREQMKVSIESSYISLLMLQDQLEFLNNTLATEQNQLNANKVRYDLGLISYRDYEKETRNITDLETQIADIQKQLKNDKTTFALTIGITYDEDYQLEELEIGELGLLKQEIPTDELIKNSLNMVNARTELNQAEDNLDDVDDMPNRTPEDEDMAEIKVNIAKLKMEALEVNLEKAINNIYHQIQVQYQAMKNAERDLEEARIDHQDLQINYDLGLLAKQDFDNAALALEQAEMNYSNAKYQYYLTTKQVDLLEMKVIPVQ</sequence>
<evidence type="ECO:0000256" key="1">
    <source>
        <dbReference type="SAM" id="Coils"/>
    </source>
</evidence>
<feature type="coiled-coil region" evidence="1">
    <location>
        <begin position="359"/>
        <end position="446"/>
    </location>
</feature>
<proteinExistence type="predicted"/>
<dbReference type="GO" id="GO:0015562">
    <property type="term" value="F:efflux transmembrane transporter activity"/>
    <property type="evidence" value="ECO:0007669"/>
    <property type="project" value="InterPro"/>
</dbReference>
<evidence type="ECO:0000313" key="3">
    <source>
        <dbReference type="EMBL" id="KGR90052.1"/>
    </source>
</evidence>
<name>A0A0A3JSR4_9BACL</name>
<dbReference type="OrthoDB" id="2732080at2"/>
<keyword evidence="4" id="KW-1185">Reference proteome</keyword>
<evidence type="ECO:0000256" key="2">
    <source>
        <dbReference type="SAM" id="SignalP"/>
    </source>
</evidence>
<gene>
    <name evidence="3" type="ORF">CD30_13840</name>
</gene>
<dbReference type="SUPFAM" id="SSF56954">
    <property type="entry name" value="Outer membrane efflux proteins (OEP)"/>
    <property type="match status" value="1"/>
</dbReference>
<keyword evidence="2" id="KW-0732">Signal</keyword>
<feature type="chain" id="PRO_5002015406" description="Transporter" evidence="2">
    <location>
        <begin position="26"/>
        <end position="496"/>
    </location>
</feature>
<feature type="signal peptide" evidence="2">
    <location>
        <begin position="1"/>
        <end position="25"/>
    </location>
</feature>
<dbReference type="InterPro" id="IPR010131">
    <property type="entry name" value="MdtP/NodT-like"/>
</dbReference>
<comment type="caution">
    <text evidence="3">The sequence shown here is derived from an EMBL/GenBank/DDBJ whole genome shotgun (WGS) entry which is preliminary data.</text>
</comment>
<dbReference type="PANTHER" id="PTHR30203:SF23">
    <property type="entry name" value="OUTER MEMBRANE EFFLUX PROTEIN"/>
    <property type="match status" value="1"/>
</dbReference>
<dbReference type="Gene3D" id="1.20.1600.10">
    <property type="entry name" value="Outer membrane efflux proteins (OEP)"/>
    <property type="match status" value="2"/>
</dbReference>
<dbReference type="PANTHER" id="PTHR30203">
    <property type="entry name" value="OUTER MEMBRANE CATION EFFLUX PROTEIN"/>
    <property type="match status" value="1"/>
</dbReference>
<dbReference type="RefSeq" id="WP_036177861.1">
    <property type="nucleotide sequence ID" value="NZ_AVCZ01000027.1"/>
</dbReference>
<dbReference type="eggNOG" id="ENOG5032XR9">
    <property type="taxonomic scope" value="Bacteria"/>
</dbReference>
<reference evidence="3 4" key="1">
    <citation type="submission" date="2014-02" db="EMBL/GenBank/DDBJ databases">
        <title>Draft genome sequence of Lysinibacillus massiliensis CCUG 49529.</title>
        <authorList>
            <person name="Zhang F."/>
            <person name="Wang G."/>
            <person name="Zhang L."/>
        </authorList>
    </citation>
    <scope>NUCLEOTIDE SEQUENCE [LARGE SCALE GENOMIC DNA]</scope>
    <source>
        <strain evidence="3 4">CCUG 49529</strain>
    </source>
</reference>
<accession>A0A0A3JSR4</accession>
<dbReference type="Proteomes" id="UP000030595">
    <property type="component" value="Unassembled WGS sequence"/>
</dbReference>